<dbReference type="GO" id="GO:0050897">
    <property type="term" value="F:cobalt ion binding"/>
    <property type="evidence" value="ECO:0007669"/>
    <property type="project" value="TreeGrafter"/>
</dbReference>
<keyword evidence="6" id="KW-0460">Magnesium</keyword>
<dbReference type="AlphaFoldDB" id="A0A9D1P7E0"/>
<name>A0A9D1P7E0_9FIRM</name>
<keyword evidence="4" id="KW-1003">Cell membrane</keyword>
<dbReference type="InterPro" id="IPR045863">
    <property type="entry name" value="CorA_TM1_TM2"/>
</dbReference>
<dbReference type="GO" id="GO:0000287">
    <property type="term" value="F:magnesium ion binding"/>
    <property type="evidence" value="ECO:0007669"/>
    <property type="project" value="TreeGrafter"/>
</dbReference>
<keyword evidence="8" id="KW-0406">Ion transport</keyword>
<dbReference type="GO" id="GO:0015087">
    <property type="term" value="F:cobalt ion transmembrane transporter activity"/>
    <property type="evidence" value="ECO:0007669"/>
    <property type="project" value="TreeGrafter"/>
</dbReference>
<dbReference type="GO" id="GO:0015095">
    <property type="term" value="F:magnesium ion transmembrane transporter activity"/>
    <property type="evidence" value="ECO:0007669"/>
    <property type="project" value="TreeGrafter"/>
</dbReference>
<evidence type="ECO:0000256" key="8">
    <source>
        <dbReference type="ARBA" id="ARBA00023065"/>
    </source>
</evidence>
<proteinExistence type="inferred from homology"/>
<gene>
    <name evidence="13" type="ORF">IAA64_07865</name>
</gene>
<dbReference type="CDD" id="cd12826">
    <property type="entry name" value="EcCorA_ZntB-like_u1"/>
    <property type="match status" value="1"/>
</dbReference>
<evidence type="ECO:0000256" key="6">
    <source>
        <dbReference type="ARBA" id="ARBA00022842"/>
    </source>
</evidence>
<dbReference type="Pfam" id="PF01544">
    <property type="entry name" value="CorA"/>
    <property type="match status" value="1"/>
</dbReference>
<evidence type="ECO:0000256" key="12">
    <source>
        <dbReference type="SAM" id="Phobius"/>
    </source>
</evidence>
<dbReference type="FunFam" id="1.20.58.340:FF:000004">
    <property type="entry name" value="Magnesium transport protein CorA"/>
    <property type="match status" value="1"/>
</dbReference>
<feature type="transmembrane region" description="Helical" evidence="12">
    <location>
        <begin position="242"/>
        <end position="265"/>
    </location>
</feature>
<evidence type="ECO:0000256" key="11">
    <source>
        <dbReference type="ARBA" id="ARBA00045497"/>
    </source>
</evidence>
<comment type="subcellular location">
    <subcellularLocation>
        <location evidence="1">Cell membrane</location>
        <topology evidence="1">Multi-pass membrane protein</topology>
    </subcellularLocation>
</comment>
<dbReference type="Proteomes" id="UP000886884">
    <property type="component" value="Unassembled WGS sequence"/>
</dbReference>
<dbReference type="InterPro" id="IPR045861">
    <property type="entry name" value="CorA_cytoplasmic_dom"/>
</dbReference>
<reference evidence="13" key="2">
    <citation type="journal article" date="2021" name="PeerJ">
        <title>Extensive microbial diversity within the chicken gut microbiome revealed by metagenomics and culture.</title>
        <authorList>
            <person name="Gilroy R."/>
            <person name="Ravi A."/>
            <person name="Getino M."/>
            <person name="Pursley I."/>
            <person name="Horton D.L."/>
            <person name="Alikhan N.F."/>
            <person name="Baker D."/>
            <person name="Gharbi K."/>
            <person name="Hall N."/>
            <person name="Watson M."/>
            <person name="Adriaenssens E.M."/>
            <person name="Foster-Nyarko E."/>
            <person name="Jarju S."/>
            <person name="Secka A."/>
            <person name="Antonio M."/>
            <person name="Oren A."/>
            <person name="Chaudhuri R.R."/>
            <person name="La Ragione R."/>
            <person name="Hildebrand F."/>
            <person name="Pallen M.J."/>
        </authorList>
    </citation>
    <scope>NUCLEOTIDE SEQUENCE</scope>
    <source>
        <strain evidence="13">CHK183-6373</strain>
    </source>
</reference>
<dbReference type="GO" id="GO:0005886">
    <property type="term" value="C:plasma membrane"/>
    <property type="evidence" value="ECO:0007669"/>
    <property type="project" value="UniProtKB-SubCell"/>
</dbReference>
<evidence type="ECO:0000256" key="10">
    <source>
        <dbReference type="ARBA" id="ARBA00034269"/>
    </source>
</evidence>
<comment type="catalytic activity">
    <reaction evidence="10">
        <text>Mg(2+)(in) = Mg(2+)(out)</text>
        <dbReference type="Rhea" id="RHEA:29827"/>
        <dbReference type="ChEBI" id="CHEBI:18420"/>
    </reaction>
</comment>
<keyword evidence="7 12" id="KW-1133">Transmembrane helix</keyword>
<dbReference type="EMBL" id="DVOT01000137">
    <property type="protein sequence ID" value="HIV27869.1"/>
    <property type="molecule type" value="Genomic_DNA"/>
</dbReference>
<comment type="function">
    <text evidence="11">Mediates influx of magnesium ions. Alternates between open and closed states. Activated by low cytoplasmic Mg(2+) levels. Inactive when cytoplasmic Mg(2+) levels are high.</text>
</comment>
<accession>A0A9D1P7E0</accession>
<dbReference type="Gene3D" id="1.20.58.340">
    <property type="entry name" value="Magnesium transport protein CorA, transmembrane region"/>
    <property type="match status" value="2"/>
</dbReference>
<evidence type="ECO:0000256" key="1">
    <source>
        <dbReference type="ARBA" id="ARBA00004651"/>
    </source>
</evidence>
<feature type="transmembrane region" description="Helical" evidence="12">
    <location>
        <begin position="277"/>
        <end position="297"/>
    </location>
</feature>
<reference evidence="13" key="1">
    <citation type="submission" date="2020-10" db="EMBL/GenBank/DDBJ databases">
        <authorList>
            <person name="Gilroy R."/>
        </authorList>
    </citation>
    <scope>NUCLEOTIDE SEQUENCE</scope>
    <source>
        <strain evidence="13">CHK183-6373</strain>
    </source>
</reference>
<dbReference type="SUPFAM" id="SSF144083">
    <property type="entry name" value="Magnesium transport protein CorA, transmembrane region"/>
    <property type="match status" value="1"/>
</dbReference>
<dbReference type="PANTHER" id="PTHR46494:SF1">
    <property type="entry name" value="CORA FAMILY METAL ION TRANSPORTER (EUROFUNG)"/>
    <property type="match status" value="1"/>
</dbReference>
<evidence type="ECO:0000256" key="3">
    <source>
        <dbReference type="ARBA" id="ARBA00022448"/>
    </source>
</evidence>
<evidence type="ECO:0000256" key="2">
    <source>
        <dbReference type="ARBA" id="ARBA00009765"/>
    </source>
</evidence>
<evidence type="ECO:0000313" key="13">
    <source>
        <dbReference type="EMBL" id="HIV27869.1"/>
    </source>
</evidence>
<evidence type="ECO:0000313" key="14">
    <source>
        <dbReference type="Proteomes" id="UP000886884"/>
    </source>
</evidence>
<evidence type="ECO:0000256" key="5">
    <source>
        <dbReference type="ARBA" id="ARBA00022692"/>
    </source>
</evidence>
<protein>
    <submittedName>
        <fullName evidence="13">Magnesium transporter CorA</fullName>
    </submittedName>
</protein>
<dbReference type="SUPFAM" id="SSF143865">
    <property type="entry name" value="CorA soluble domain-like"/>
    <property type="match status" value="1"/>
</dbReference>
<keyword evidence="3" id="KW-0813">Transport</keyword>
<keyword evidence="5 12" id="KW-0812">Transmembrane</keyword>
<sequence>MKQYVLGETLYAGDRGEESAKRVTVVSLEEFREHIKGVAHRKAMMQFLSQMAYCKAQMFGSYLLGTLCLPVKHAHVEGKLRCGFCLEEGRLCLIGEESVLVGQLERMKESRFALDLSLAGFFCALLHAWTDEDAIFLQSVEENLSAMEEELLASLPNRFYERLIVWRRDLVALHACYDQLSSMGESLRASTSPLIQEEDRLAFGYLSDRAERFLQHVESLREDLLHIREMYQTQIGVRQSRVMTMLAVISAIFLPLTLLVGWYGMNFAYMPELHWAYGYPVVIALSVVIVVVEIVIFRHNRWL</sequence>
<dbReference type="InterPro" id="IPR002523">
    <property type="entry name" value="MgTranspt_CorA/ZnTranspt_ZntB"/>
</dbReference>
<organism evidence="13 14">
    <name type="scientific">Candidatus Ornithocaccomicrobium faecavium</name>
    <dbReference type="NCBI Taxonomy" id="2840890"/>
    <lineage>
        <taxon>Bacteria</taxon>
        <taxon>Bacillati</taxon>
        <taxon>Bacillota</taxon>
        <taxon>Clostridia</taxon>
        <taxon>Candidatus Ornithocaccomicrobium</taxon>
    </lineage>
</organism>
<keyword evidence="9 12" id="KW-0472">Membrane</keyword>
<evidence type="ECO:0000256" key="4">
    <source>
        <dbReference type="ARBA" id="ARBA00022475"/>
    </source>
</evidence>
<comment type="similarity">
    <text evidence="2">Belongs to the CorA metal ion transporter (MIT) (TC 1.A.35) family.</text>
</comment>
<comment type="caution">
    <text evidence="13">The sequence shown here is derived from an EMBL/GenBank/DDBJ whole genome shotgun (WGS) entry which is preliminary data.</text>
</comment>
<evidence type="ECO:0000256" key="9">
    <source>
        <dbReference type="ARBA" id="ARBA00023136"/>
    </source>
</evidence>
<dbReference type="PANTHER" id="PTHR46494">
    <property type="entry name" value="CORA FAMILY METAL ION TRANSPORTER (EUROFUNG)"/>
    <property type="match status" value="1"/>
</dbReference>
<evidence type="ECO:0000256" key="7">
    <source>
        <dbReference type="ARBA" id="ARBA00022989"/>
    </source>
</evidence>